<reference evidence="3" key="1">
    <citation type="submission" date="2024-04" db="EMBL/GenBank/DDBJ databases">
        <title>Salinicola lusitanus LLJ914,a marine bacterium isolated from the Okinawa Trough.</title>
        <authorList>
            <person name="Li J."/>
        </authorList>
    </citation>
    <scope>NUCLEOTIDE SEQUENCE [LARGE SCALE GENOMIC DNA]</scope>
</reference>
<name>A0AAW0MNF9_9GOBI</name>
<proteinExistence type="predicted"/>
<accession>A0AAW0MNF9</accession>
<dbReference type="Proteomes" id="UP001460270">
    <property type="component" value="Unassembled WGS sequence"/>
</dbReference>
<feature type="region of interest" description="Disordered" evidence="1">
    <location>
        <begin position="1"/>
        <end position="33"/>
    </location>
</feature>
<organism evidence="2 3">
    <name type="scientific">Mugilogobius chulae</name>
    <name type="common">yellowstripe goby</name>
    <dbReference type="NCBI Taxonomy" id="88201"/>
    <lineage>
        <taxon>Eukaryota</taxon>
        <taxon>Metazoa</taxon>
        <taxon>Chordata</taxon>
        <taxon>Craniata</taxon>
        <taxon>Vertebrata</taxon>
        <taxon>Euteleostomi</taxon>
        <taxon>Actinopterygii</taxon>
        <taxon>Neopterygii</taxon>
        <taxon>Teleostei</taxon>
        <taxon>Neoteleostei</taxon>
        <taxon>Acanthomorphata</taxon>
        <taxon>Gobiaria</taxon>
        <taxon>Gobiiformes</taxon>
        <taxon>Gobioidei</taxon>
        <taxon>Gobiidae</taxon>
        <taxon>Gobionellinae</taxon>
        <taxon>Mugilogobius</taxon>
    </lineage>
</organism>
<dbReference type="AlphaFoldDB" id="A0AAW0MNF9"/>
<dbReference type="EMBL" id="JBBPFD010000552">
    <property type="protein sequence ID" value="KAK7878246.1"/>
    <property type="molecule type" value="Genomic_DNA"/>
</dbReference>
<feature type="compositionally biased region" description="Low complexity" evidence="1">
    <location>
        <begin position="13"/>
        <end position="26"/>
    </location>
</feature>
<gene>
    <name evidence="2" type="ORF">WMY93_031155</name>
</gene>
<feature type="non-terminal residue" evidence="2">
    <location>
        <position position="160"/>
    </location>
</feature>
<keyword evidence="3" id="KW-1185">Reference proteome</keyword>
<protein>
    <submittedName>
        <fullName evidence="2">Uncharacterized protein</fullName>
    </submittedName>
</protein>
<sequence>MDNYAGCTGSNKTVTGHATGAEGGAARWRKSETAHKEVKDTRWLSQHLAIKLYNFCATYRFVAAVYMQADVLPHLARSFLAKLPEDLVDPKGLGAFVIVEEEERERRGHRNPNKDQLWSRFRQQVMDSYIDALHSNLERRFQHLGVLEAFSVLGPQAKKK</sequence>
<evidence type="ECO:0000256" key="1">
    <source>
        <dbReference type="SAM" id="MobiDB-lite"/>
    </source>
</evidence>
<comment type="caution">
    <text evidence="2">The sequence shown here is derived from an EMBL/GenBank/DDBJ whole genome shotgun (WGS) entry which is preliminary data.</text>
</comment>
<evidence type="ECO:0000313" key="2">
    <source>
        <dbReference type="EMBL" id="KAK7878246.1"/>
    </source>
</evidence>
<evidence type="ECO:0000313" key="3">
    <source>
        <dbReference type="Proteomes" id="UP001460270"/>
    </source>
</evidence>